<accession>A0AAF0UFA0</accession>
<reference evidence="2" key="1">
    <citation type="submission" date="2023-08" db="EMBL/GenBank/DDBJ databases">
        <title>A de novo genome assembly of Solanum verrucosum Schlechtendal, a Mexican diploid species geographically isolated from the other diploid A-genome species in potato relatives.</title>
        <authorList>
            <person name="Hosaka K."/>
        </authorList>
    </citation>
    <scope>NUCLEOTIDE SEQUENCE</scope>
    <source>
        <tissue evidence="2">Young leaves</tissue>
    </source>
</reference>
<organism evidence="2 3">
    <name type="scientific">Solanum verrucosum</name>
    <dbReference type="NCBI Taxonomy" id="315347"/>
    <lineage>
        <taxon>Eukaryota</taxon>
        <taxon>Viridiplantae</taxon>
        <taxon>Streptophyta</taxon>
        <taxon>Embryophyta</taxon>
        <taxon>Tracheophyta</taxon>
        <taxon>Spermatophyta</taxon>
        <taxon>Magnoliopsida</taxon>
        <taxon>eudicotyledons</taxon>
        <taxon>Gunneridae</taxon>
        <taxon>Pentapetalae</taxon>
        <taxon>asterids</taxon>
        <taxon>lamiids</taxon>
        <taxon>Solanales</taxon>
        <taxon>Solanaceae</taxon>
        <taxon>Solanoideae</taxon>
        <taxon>Solaneae</taxon>
        <taxon>Solanum</taxon>
    </lineage>
</organism>
<proteinExistence type="predicted"/>
<dbReference type="EMBL" id="CP133620">
    <property type="protein sequence ID" value="WMV44922.1"/>
    <property type="molecule type" value="Genomic_DNA"/>
</dbReference>
<protein>
    <submittedName>
        <fullName evidence="2">Uncharacterized protein</fullName>
    </submittedName>
</protein>
<evidence type="ECO:0000313" key="3">
    <source>
        <dbReference type="Proteomes" id="UP001234989"/>
    </source>
</evidence>
<feature type="compositionally biased region" description="Acidic residues" evidence="1">
    <location>
        <begin position="180"/>
        <end position="189"/>
    </location>
</feature>
<keyword evidence="3" id="KW-1185">Reference proteome</keyword>
<feature type="region of interest" description="Disordered" evidence="1">
    <location>
        <begin position="159"/>
        <end position="189"/>
    </location>
</feature>
<dbReference type="AlphaFoldDB" id="A0AAF0UFA0"/>
<evidence type="ECO:0000313" key="2">
    <source>
        <dbReference type="EMBL" id="WMV44922.1"/>
    </source>
</evidence>
<evidence type="ECO:0000256" key="1">
    <source>
        <dbReference type="SAM" id="MobiDB-lite"/>
    </source>
</evidence>
<gene>
    <name evidence="2" type="ORF">MTR67_038307</name>
</gene>
<name>A0AAF0UFA0_SOLVR</name>
<dbReference type="Proteomes" id="UP001234989">
    <property type="component" value="Chromosome 9"/>
</dbReference>
<sequence length="298" mass="34034">MLNAEGSCGIMGMNNSTQRLHDTTRFKNAQLTGFMRKLEITNRSFLLQLRKKLELFWDFLCMLPNRRQASEKVRSLPEVLYTASFFAIHISSFYVLFPNGRNNIRKALMFSQIVQKSERLVGSTICTVMLNKNRLHCGNMTQNTFTNIIKDKVGETSTLRNEEGLEVDDRDMERNTTTNGEDEGEKTSEDEVNLLKMVSEEQLLKTWIETVGGTKKEKYMGLNPSNIPTQQIFETPKFQQLLDRVLEQRMTNMQDHVQMEIRENMEAQVTIAVRAAMAQMLGVTPQPPPDGSGSTPNP</sequence>